<name>A0A067P5Q8_9AGAM</name>
<dbReference type="EMBL" id="KL197766">
    <property type="protein sequence ID" value="KDQ50104.1"/>
    <property type="molecule type" value="Genomic_DNA"/>
</dbReference>
<dbReference type="Proteomes" id="UP000027265">
    <property type="component" value="Unassembled WGS sequence"/>
</dbReference>
<keyword evidence="2" id="KW-1185">Reference proteome</keyword>
<dbReference type="OrthoDB" id="1715602at2759"/>
<accession>A0A067P5Q8</accession>
<organism evidence="1 2">
    <name type="scientific">Jaapia argillacea MUCL 33604</name>
    <dbReference type="NCBI Taxonomy" id="933084"/>
    <lineage>
        <taxon>Eukaryota</taxon>
        <taxon>Fungi</taxon>
        <taxon>Dikarya</taxon>
        <taxon>Basidiomycota</taxon>
        <taxon>Agaricomycotina</taxon>
        <taxon>Agaricomycetes</taxon>
        <taxon>Agaricomycetidae</taxon>
        <taxon>Jaapiales</taxon>
        <taxon>Jaapiaceae</taxon>
        <taxon>Jaapia</taxon>
    </lineage>
</organism>
<dbReference type="InParanoid" id="A0A067P5Q8"/>
<dbReference type="AlphaFoldDB" id="A0A067P5Q8"/>
<reference evidence="2" key="1">
    <citation type="journal article" date="2014" name="Proc. Natl. Acad. Sci. U.S.A.">
        <title>Extensive sampling of basidiomycete genomes demonstrates inadequacy of the white-rot/brown-rot paradigm for wood decay fungi.</title>
        <authorList>
            <person name="Riley R."/>
            <person name="Salamov A.A."/>
            <person name="Brown D.W."/>
            <person name="Nagy L.G."/>
            <person name="Floudas D."/>
            <person name="Held B.W."/>
            <person name="Levasseur A."/>
            <person name="Lombard V."/>
            <person name="Morin E."/>
            <person name="Otillar R."/>
            <person name="Lindquist E.A."/>
            <person name="Sun H."/>
            <person name="LaButti K.M."/>
            <person name="Schmutz J."/>
            <person name="Jabbour D."/>
            <person name="Luo H."/>
            <person name="Baker S.E."/>
            <person name="Pisabarro A.G."/>
            <person name="Walton J.D."/>
            <person name="Blanchette R.A."/>
            <person name="Henrissat B."/>
            <person name="Martin F."/>
            <person name="Cullen D."/>
            <person name="Hibbett D.S."/>
            <person name="Grigoriev I.V."/>
        </authorList>
    </citation>
    <scope>NUCLEOTIDE SEQUENCE [LARGE SCALE GENOMIC DNA]</scope>
    <source>
        <strain evidence="2">MUCL 33604</strain>
    </source>
</reference>
<evidence type="ECO:0000313" key="2">
    <source>
        <dbReference type="Proteomes" id="UP000027265"/>
    </source>
</evidence>
<dbReference type="HOGENOM" id="CLU_2746944_0_0_1"/>
<sequence length="71" mass="7786">ATSTAVKCILSKGCQLLHFTCNCLSSLSIRASMCLALWGQCDLLSRTQSKSTDMRWRSREAMGVESDVSVL</sequence>
<proteinExistence type="predicted"/>
<evidence type="ECO:0000313" key="1">
    <source>
        <dbReference type="EMBL" id="KDQ50104.1"/>
    </source>
</evidence>
<gene>
    <name evidence="1" type="ORF">JAAARDRAFT_142498</name>
</gene>
<protein>
    <submittedName>
        <fullName evidence="1">Uncharacterized protein</fullName>
    </submittedName>
</protein>
<feature type="non-terminal residue" evidence="1">
    <location>
        <position position="1"/>
    </location>
</feature>